<dbReference type="InterPro" id="IPR001202">
    <property type="entry name" value="WW_dom"/>
</dbReference>
<organism evidence="4">
    <name type="scientific">Calcidiscus leptoporus</name>
    <dbReference type="NCBI Taxonomy" id="127549"/>
    <lineage>
        <taxon>Eukaryota</taxon>
        <taxon>Haptista</taxon>
        <taxon>Haptophyta</taxon>
        <taxon>Prymnesiophyceae</taxon>
        <taxon>Coccolithales</taxon>
        <taxon>Calcidiscaceae</taxon>
        <taxon>Calcidiscus</taxon>
    </lineage>
</organism>
<dbReference type="AlphaFoldDB" id="A0A7S0P4N7"/>
<keyword evidence="2" id="KW-1133">Transmembrane helix</keyword>
<sequence>MPATEKHTYTYLCEKRALRKRYQIIAALQATLSLAAFGLSLLPWCDEIAYSWFAPPLPWLTRTSSMWAAAVALCLLWGRFGDTLWLSTAYDLQLIVALVSATCFLLLGWNVVSIDAACSPEPAALHAIHSHPHLHSLAHSHAAARAHRAEHHAASRDGDVALSVGERAASAPPAFLHKMAMAIVGKQDAPIACEPFPTRIAVATFYGMGMAMSLQVGVCICAAFAVRSAKIKRRLELTTTLPTTQPPPPIQKVVKLPRGWREHVDPHSGRCFYEHVKSKKIQWEWPTGSGRREAASDAEDGRSGCYSDSNYRTS</sequence>
<keyword evidence="2" id="KW-0472">Membrane</keyword>
<evidence type="ECO:0000256" key="2">
    <source>
        <dbReference type="SAM" id="Phobius"/>
    </source>
</evidence>
<name>A0A7S0P4N7_9EUKA</name>
<protein>
    <recommendedName>
        <fullName evidence="3">WW domain-containing protein</fullName>
    </recommendedName>
</protein>
<dbReference type="Gene3D" id="2.20.70.10">
    <property type="match status" value="1"/>
</dbReference>
<dbReference type="SMART" id="SM00456">
    <property type="entry name" value="WW"/>
    <property type="match status" value="1"/>
</dbReference>
<dbReference type="PROSITE" id="PS50020">
    <property type="entry name" value="WW_DOMAIN_2"/>
    <property type="match status" value="1"/>
</dbReference>
<proteinExistence type="predicted"/>
<feature type="domain" description="WW" evidence="3">
    <location>
        <begin position="254"/>
        <end position="288"/>
    </location>
</feature>
<accession>A0A7S0P4N7</accession>
<dbReference type="EMBL" id="HBER01056604">
    <property type="protein sequence ID" value="CAD8552961.1"/>
    <property type="molecule type" value="Transcribed_RNA"/>
</dbReference>
<evidence type="ECO:0000313" key="4">
    <source>
        <dbReference type="EMBL" id="CAD8552961.1"/>
    </source>
</evidence>
<feature type="transmembrane region" description="Helical" evidence="2">
    <location>
        <begin position="24"/>
        <end position="44"/>
    </location>
</feature>
<reference evidence="4" key="1">
    <citation type="submission" date="2021-01" db="EMBL/GenBank/DDBJ databases">
        <authorList>
            <person name="Corre E."/>
            <person name="Pelletier E."/>
            <person name="Niang G."/>
            <person name="Scheremetjew M."/>
            <person name="Finn R."/>
            <person name="Kale V."/>
            <person name="Holt S."/>
            <person name="Cochrane G."/>
            <person name="Meng A."/>
            <person name="Brown T."/>
            <person name="Cohen L."/>
        </authorList>
    </citation>
    <scope>NUCLEOTIDE SEQUENCE</scope>
    <source>
        <strain evidence="4">RCC1130</strain>
    </source>
</reference>
<dbReference type="SUPFAM" id="SSF51045">
    <property type="entry name" value="WW domain"/>
    <property type="match status" value="1"/>
</dbReference>
<dbReference type="CDD" id="cd00201">
    <property type="entry name" value="WW"/>
    <property type="match status" value="1"/>
</dbReference>
<feature type="transmembrane region" description="Helical" evidence="2">
    <location>
        <begin position="64"/>
        <end position="80"/>
    </location>
</feature>
<feature type="compositionally biased region" description="Basic and acidic residues" evidence="1">
    <location>
        <begin position="290"/>
        <end position="302"/>
    </location>
</feature>
<feature type="region of interest" description="Disordered" evidence="1">
    <location>
        <begin position="287"/>
        <end position="314"/>
    </location>
</feature>
<evidence type="ECO:0000259" key="3">
    <source>
        <dbReference type="PROSITE" id="PS50020"/>
    </source>
</evidence>
<feature type="transmembrane region" description="Helical" evidence="2">
    <location>
        <begin position="205"/>
        <end position="226"/>
    </location>
</feature>
<feature type="transmembrane region" description="Helical" evidence="2">
    <location>
        <begin position="92"/>
        <end position="112"/>
    </location>
</feature>
<dbReference type="InterPro" id="IPR036020">
    <property type="entry name" value="WW_dom_sf"/>
</dbReference>
<gene>
    <name evidence="4" type="ORF">CLEP1334_LOCUS28252</name>
</gene>
<evidence type="ECO:0000256" key="1">
    <source>
        <dbReference type="SAM" id="MobiDB-lite"/>
    </source>
</evidence>
<keyword evidence="2" id="KW-0812">Transmembrane</keyword>